<feature type="transmembrane region" description="Helical" evidence="4">
    <location>
        <begin position="464"/>
        <end position="480"/>
    </location>
</feature>
<organism evidence="6 7">
    <name type="scientific">Candidatus Methanofastidiosum methylothiophilum</name>
    <dbReference type="NCBI Taxonomy" id="1705564"/>
    <lineage>
        <taxon>Archaea</taxon>
        <taxon>Methanobacteriati</taxon>
        <taxon>Methanobacteriota</taxon>
        <taxon>Stenosarchaea group</taxon>
        <taxon>Candidatus Methanofastidiosia</taxon>
        <taxon>Candidatus Methanofastidiosales</taxon>
        <taxon>Candidatus Methanofastidiosaceae</taxon>
        <taxon>Candidatus Methanofastidiosum</taxon>
    </lineage>
</organism>
<protein>
    <recommendedName>
        <fullName evidence="5">Carbohydrate-binding module family 96 domain-containing protein</fullName>
    </recommendedName>
</protein>
<evidence type="ECO:0000256" key="2">
    <source>
        <dbReference type="ARBA" id="ARBA00022525"/>
    </source>
</evidence>
<dbReference type="Proteomes" id="UP000075578">
    <property type="component" value="Unassembled WGS sequence"/>
</dbReference>
<keyword evidence="3" id="KW-0732">Signal</keyword>
<reference evidence="6 7" key="1">
    <citation type="journal article" date="2016" name="ISME J.">
        <title>Chasing the elusive Euryarchaeota class WSA2: genomes reveal a uniquely fastidious methyl-reducing methanogen.</title>
        <authorList>
            <person name="Nobu M.K."/>
            <person name="Narihiro T."/>
            <person name="Kuroda K."/>
            <person name="Mei R."/>
            <person name="Liu W.T."/>
        </authorList>
    </citation>
    <scope>NUCLEOTIDE SEQUENCE [LARGE SCALE GENOMIC DNA]</scope>
    <source>
        <strain evidence="6">U1lsi0528_Bin089</strain>
    </source>
</reference>
<dbReference type="GO" id="GO:0005576">
    <property type="term" value="C:extracellular region"/>
    <property type="evidence" value="ECO:0007669"/>
    <property type="project" value="UniProtKB-SubCell"/>
</dbReference>
<gene>
    <name evidence="6" type="ORF">AMQ74_01901</name>
</gene>
<sequence>MGIYGIQKAILGDDKMKRKNALMFGIIVISILLMNTALALCEDGNYSTNFLYISPSDDSYVDSSNPNTNYGTQSYMYAYTSYKSSYLKLAIPEVENIVSAKLMINNETAGLIYVKEVDSNLWDEGSITYNNRPLMGDTIIEKTFGTSPYTEIRMPYYIDITDWLNDRLDNEETSVSVGISTDSSNVHIHSKNQSVGWMALWKPFFIIEYGNPIDPLDTTIKNKTYDYANVTTEDPLNKVYYISNTTTGHTFNGTELTDAEYLKVGVNDANYVRATSPVSTAGKVAYRFETKIDENASVIKRIEIHHFLYTSYTTGTSPMDDVMSLGIYDNESTAWVYQNANTFGNFEKLGSRTSFLTLKDYTIYITDEIDRYINDDGVLKYSVYTDDQASYGINLDTYYYQVKVYYYDPPVVTPDPGDDDEGTPDSPVYPDLTDDTPVISVDGQYTGDLQNVLFRNLINFNDSYGIPTWAFILIGGLIGVWKRRPELVIFCGLLFLFLLFFGYKLEMTVV</sequence>
<feature type="domain" description="Carbohydrate-binding module family 96" evidence="5">
    <location>
        <begin position="51"/>
        <end position="193"/>
    </location>
</feature>
<evidence type="ECO:0000313" key="6">
    <source>
        <dbReference type="EMBL" id="KYC45441.1"/>
    </source>
</evidence>
<dbReference type="NCBIfam" id="NF033679">
    <property type="entry name" value="DNRLRE_dom"/>
    <property type="match status" value="1"/>
</dbReference>
<accession>A0A150IKB9</accession>
<evidence type="ECO:0000256" key="1">
    <source>
        <dbReference type="ARBA" id="ARBA00004613"/>
    </source>
</evidence>
<evidence type="ECO:0000259" key="5">
    <source>
        <dbReference type="Pfam" id="PF24517"/>
    </source>
</evidence>
<comment type="subcellular location">
    <subcellularLocation>
        <location evidence="1">Secreted</location>
    </subcellularLocation>
</comment>
<evidence type="ECO:0000256" key="4">
    <source>
        <dbReference type="SAM" id="Phobius"/>
    </source>
</evidence>
<keyword evidence="4" id="KW-1133">Transmembrane helix</keyword>
<keyword evidence="4" id="KW-0472">Membrane</keyword>
<name>A0A150IKB9_9EURY</name>
<feature type="transmembrane region" description="Helical" evidence="4">
    <location>
        <begin position="487"/>
        <end position="505"/>
    </location>
</feature>
<evidence type="ECO:0000313" key="7">
    <source>
        <dbReference type="Proteomes" id="UP000075578"/>
    </source>
</evidence>
<dbReference type="EMBL" id="LNGD01000240">
    <property type="protein sequence ID" value="KYC45441.1"/>
    <property type="molecule type" value="Genomic_DNA"/>
</dbReference>
<proteinExistence type="predicted"/>
<dbReference type="InterPro" id="IPR055372">
    <property type="entry name" value="CBM96"/>
</dbReference>
<dbReference type="Pfam" id="PF24517">
    <property type="entry name" value="CBM96"/>
    <property type="match status" value="1"/>
</dbReference>
<comment type="caution">
    <text evidence="6">The sequence shown here is derived from an EMBL/GenBank/DDBJ whole genome shotgun (WGS) entry which is preliminary data.</text>
</comment>
<dbReference type="AlphaFoldDB" id="A0A150IKB9"/>
<keyword evidence="4" id="KW-0812">Transmembrane</keyword>
<feature type="transmembrane region" description="Helical" evidence="4">
    <location>
        <begin position="21"/>
        <end position="40"/>
    </location>
</feature>
<keyword evidence="2" id="KW-0964">Secreted</keyword>
<evidence type="ECO:0000256" key="3">
    <source>
        <dbReference type="ARBA" id="ARBA00022729"/>
    </source>
</evidence>